<feature type="domain" description="F-box" evidence="2">
    <location>
        <begin position="173"/>
        <end position="219"/>
    </location>
</feature>
<keyword evidence="4" id="KW-1185">Reference proteome</keyword>
<proteinExistence type="predicted"/>
<dbReference type="InterPro" id="IPR036047">
    <property type="entry name" value="F-box-like_dom_sf"/>
</dbReference>
<comment type="caution">
    <text evidence="3">The sequence shown here is derived from an EMBL/GenBank/DDBJ whole genome shotgun (WGS) entry which is preliminary data.</text>
</comment>
<dbReference type="GO" id="GO:0005634">
    <property type="term" value="C:nucleus"/>
    <property type="evidence" value="ECO:0007669"/>
    <property type="project" value="TreeGrafter"/>
</dbReference>
<dbReference type="Gene3D" id="2.20.25.20">
    <property type="match status" value="1"/>
</dbReference>
<dbReference type="AlphaFoldDB" id="A0AAV2SC35"/>
<protein>
    <recommendedName>
        <fullName evidence="2">F-box domain-containing protein</fullName>
    </recommendedName>
</protein>
<evidence type="ECO:0000313" key="4">
    <source>
        <dbReference type="Proteomes" id="UP001497623"/>
    </source>
</evidence>
<dbReference type="Proteomes" id="UP001497623">
    <property type="component" value="Unassembled WGS sequence"/>
</dbReference>
<organism evidence="3 4">
    <name type="scientific">Meganyctiphanes norvegica</name>
    <name type="common">Northern krill</name>
    <name type="synonym">Thysanopoda norvegica</name>
    <dbReference type="NCBI Taxonomy" id="48144"/>
    <lineage>
        <taxon>Eukaryota</taxon>
        <taxon>Metazoa</taxon>
        <taxon>Ecdysozoa</taxon>
        <taxon>Arthropoda</taxon>
        <taxon>Crustacea</taxon>
        <taxon>Multicrustacea</taxon>
        <taxon>Malacostraca</taxon>
        <taxon>Eumalacostraca</taxon>
        <taxon>Eucarida</taxon>
        <taxon>Euphausiacea</taxon>
        <taxon>Euphausiidae</taxon>
        <taxon>Meganyctiphanes</taxon>
    </lineage>
</organism>
<gene>
    <name evidence="3" type="ORF">MNOR_LOCUS34039</name>
</gene>
<evidence type="ECO:0000256" key="1">
    <source>
        <dbReference type="SAM" id="MobiDB-lite"/>
    </source>
</evidence>
<dbReference type="GO" id="GO:0007088">
    <property type="term" value="P:regulation of mitotic nuclear division"/>
    <property type="evidence" value="ECO:0007669"/>
    <property type="project" value="InterPro"/>
</dbReference>
<sequence length="376" mass="41733">MALLGTNPAVPVIVSGGSELQKEVKDPGPGVSDCSSINDSGYNSSITSPEFNPIARYTRSSWKHRGTSFDNLTPDSLSVQQRITSTPNTSSSSKSFFSPDVEAIVKTGTQRHLYSDSLLEVTPLDPRNSQGRSSAPAILEISAGKRISESKNAVLSSLRWNSRLPILRPKSIIARLLLEADYIILYVLKYLSPKDLVRISHVNRHLRGIVMSNKQYNSKRLSYIDNIIKEKNRIGKENFVQKRINEDDDGNKLGALSPRKRLGEIQNTSTSPKKELRPSSSNSQLTVSLSEAFIKEGQNLPSGSGLQKCVKCKSPAQVQPNDYRAKCGKCKYEYCTRCHLSPHTERQSCPAILKSNSKAPNRGIFSNKCKRNLRRL</sequence>
<feature type="region of interest" description="Disordered" evidence="1">
    <location>
        <begin position="250"/>
        <end position="282"/>
    </location>
</feature>
<dbReference type="EMBL" id="CAXKWB010051059">
    <property type="protein sequence ID" value="CAL4170787.1"/>
    <property type="molecule type" value="Genomic_DNA"/>
</dbReference>
<dbReference type="SUPFAM" id="SSF57850">
    <property type="entry name" value="RING/U-box"/>
    <property type="match status" value="1"/>
</dbReference>
<dbReference type="Pfam" id="PF00646">
    <property type="entry name" value="F-box"/>
    <property type="match status" value="1"/>
</dbReference>
<dbReference type="SUPFAM" id="SSF81383">
    <property type="entry name" value="F-box domain"/>
    <property type="match status" value="1"/>
</dbReference>
<reference evidence="3 4" key="1">
    <citation type="submission" date="2024-05" db="EMBL/GenBank/DDBJ databases">
        <authorList>
            <person name="Wallberg A."/>
        </authorList>
    </citation>
    <scope>NUCLEOTIDE SEQUENCE [LARGE SCALE GENOMIC DNA]</scope>
</reference>
<accession>A0AAV2SC35</accession>
<name>A0AAV2SC35_MEGNR</name>
<dbReference type="PANTHER" id="PTHR15493:SF9">
    <property type="entry name" value="GH14043P"/>
    <property type="match status" value="1"/>
</dbReference>
<dbReference type="CDD" id="cd09917">
    <property type="entry name" value="F-box_SF"/>
    <property type="match status" value="1"/>
</dbReference>
<dbReference type="InterPro" id="IPR047147">
    <property type="entry name" value="FBX5_43"/>
</dbReference>
<feature type="region of interest" description="Disordered" evidence="1">
    <location>
        <begin position="18"/>
        <end position="38"/>
    </location>
</feature>
<evidence type="ECO:0000313" key="3">
    <source>
        <dbReference type="EMBL" id="CAL4170787.1"/>
    </source>
</evidence>
<evidence type="ECO:0000259" key="2">
    <source>
        <dbReference type="PROSITE" id="PS50181"/>
    </source>
</evidence>
<dbReference type="PROSITE" id="PS50181">
    <property type="entry name" value="FBOX"/>
    <property type="match status" value="1"/>
</dbReference>
<dbReference type="PANTHER" id="PTHR15493">
    <property type="entry name" value="F-BOX ONLY PROTEIN 5 AND 43"/>
    <property type="match status" value="1"/>
</dbReference>
<dbReference type="InterPro" id="IPR001810">
    <property type="entry name" value="F-box_dom"/>
</dbReference>
<dbReference type="GO" id="GO:0045835">
    <property type="term" value="P:negative regulation of meiotic nuclear division"/>
    <property type="evidence" value="ECO:0007669"/>
    <property type="project" value="InterPro"/>
</dbReference>